<feature type="binding site" evidence="10">
    <location>
        <position position="12"/>
    </location>
    <ligand>
        <name>[4Fe-4S] cluster</name>
        <dbReference type="ChEBI" id="CHEBI:49883"/>
        <label>1</label>
    </ligand>
</feature>
<dbReference type="Pfam" id="PF00919">
    <property type="entry name" value="UPF0004"/>
    <property type="match status" value="1"/>
</dbReference>
<feature type="binding site" evidence="10">
    <location>
        <position position="48"/>
    </location>
    <ligand>
        <name>[4Fe-4S] cluster</name>
        <dbReference type="ChEBI" id="CHEBI:49883"/>
        <label>1</label>
    </ligand>
</feature>
<dbReference type="PROSITE" id="PS50926">
    <property type="entry name" value="TRAM"/>
    <property type="match status" value="1"/>
</dbReference>
<dbReference type="NCBIfam" id="TIGR01125">
    <property type="entry name" value="30S ribosomal protein S12 methylthiotransferase RimO"/>
    <property type="match status" value="1"/>
</dbReference>
<comment type="subcellular location">
    <subcellularLocation>
        <location evidence="10">Cytoplasm</location>
    </subcellularLocation>
</comment>
<evidence type="ECO:0000256" key="6">
    <source>
        <dbReference type="ARBA" id="ARBA00022723"/>
    </source>
</evidence>
<dbReference type="InterPro" id="IPR005840">
    <property type="entry name" value="Ribosomal_uS12_MeSTrfase_RimO"/>
</dbReference>
<dbReference type="SFLD" id="SFLDF00274">
    <property type="entry name" value="ribosomal_protein_S12_methylth"/>
    <property type="match status" value="1"/>
</dbReference>
<comment type="function">
    <text evidence="1">Catalyzes the methylthiolation of N6-(dimethylallyl)adenosine (i(6)A), leading to the formation of 2-methylthio-N6-(dimethylallyl)adenosine (ms(2)i(6)A) at position 37 in tRNAs that read codons beginning with uridine.</text>
</comment>
<dbReference type="GO" id="GO:0051539">
    <property type="term" value="F:4 iron, 4 sulfur cluster binding"/>
    <property type="evidence" value="ECO:0007669"/>
    <property type="project" value="UniProtKB-UniRule"/>
</dbReference>
<dbReference type="OrthoDB" id="9805215at2"/>
<comment type="catalytic activity">
    <reaction evidence="10">
        <text>L-aspartate(89)-[ribosomal protein uS12]-hydrogen + (sulfur carrier)-SH + AH2 + 2 S-adenosyl-L-methionine = 3-methylsulfanyl-L-aspartate(89)-[ribosomal protein uS12]-hydrogen + (sulfur carrier)-H + 5'-deoxyadenosine + L-methionine + A + S-adenosyl-L-homocysteine + 2 H(+)</text>
        <dbReference type="Rhea" id="RHEA:37087"/>
        <dbReference type="Rhea" id="RHEA-COMP:10460"/>
        <dbReference type="Rhea" id="RHEA-COMP:10461"/>
        <dbReference type="Rhea" id="RHEA-COMP:14737"/>
        <dbReference type="Rhea" id="RHEA-COMP:14739"/>
        <dbReference type="ChEBI" id="CHEBI:13193"/>
        <dbReference type="ChEBI" id="CHEBI:15378"/>
        <dbReference type="ChEBI" id="CHEBI:17319"/>
        <dbReference type="ChEBI" id="CHEBI:17499"/>
        <dbReference type="ChEBI" id="CHEBI:29917"/>
        <dbReference type="ChEBI" id="CHEBI:29961"/>
        <dbReference type="ChEBI" id="CHEBI:57844"/>
        <dbReference type="ChEBI" id="CHEBI:57856"/>
        <dbReference type="ChEBI" id="CHEBI:59789"/>
        <dbReference type="ChEBI" id="CHEBI:64428"/>
        <dbReference type="ChEBI" id="CHEBI:73599"/>
        <dbReference type="EC" id="2.8.4.4"/>
    </reaction>
</comment>
<protein>
    <recommendedName>
        <fullName evidence="10">Ribosomal protein uS12 methylthiotransferase RimO</fullName>
        <shortName evidence="10">uS12 MTTase</shortName>
        <shortName evidence="10">uS12 methylthiotransferase</shortName>
        <ecNumber evidence="10">2.8.4.4</ecNumber>
    </recommendedName>
    <alternativeName>
        <fullName evidence="10">Ribosomal protein uS12 (aspartate-C(3))-methylthiotransferase</fullName>
    </alternativeName>
    <alternativeName>
        <fullName evidence="10">Ribosome maturation factor RimO</fullName>
    </alternativeName>
</protein>
<feature type="domain" description="TRAM" evidence="11">
    <location>
        <begin position="374"/>
        <end position="441"/>
    </location>
</feature>
<dbReference type="Proteomes" id="UP000190229">
    <property type="component" value="Unassembled WGS sequence"/>
</dbReference>
<evidence type="ECO:0000313" key="14">
    <source>
        <dbReference type="EMBL" id="OAG90179.1"/>
    </source>
</evidence>
<dbReference type="GO" id="GO:0005840">
    <property type="term" value="C:ribosome"/>
    <property type="evidence" value="ECO:0007669"/>
    <property type="project" value="UniProtKB-KW"/>
</dbReference>
<comment type="catalytic activity">
    <reaction evidence="9">
        <text>N(6)-dimethylallyladenosine(37) in tRNA + (sulfur carrier)-SH + AH2 + 2 S-adenosyl-L-methionine = 2-methylsulfanyl-N(6)-dimethylallyladenosine(37) in tRNA + (sulfur carrier)-H + 5'-deoxyadenosine + L-methionine + A + S-adenosyl-L-homocysteine + 2 H(+)</text>
        <dbReference type="Rhea" id="RHEA:37067"/>
        <dbReference type="Rhea" id="RHEA-COMP:10375"/>
        <dbReference type="Rhea" id="RHEA-COMP:10376"/>
        <dbReference type="Rhea" id="RHEA-COMP:14737"/>
        <dbReference type="Rhea" id="RHEA-COMP:14739"/>
        <dbReference type="ChEBI" id="CHEBI:13193"/>
        <dbReference type="ChEBI" id="CHEBI:15378"/>
        <dbReference type="ChEBI" id="CHEBI:17319"/>
        <dbReference type="ChEBI" id="CHEBI:17499"/>
        <dbReference type="ChEBI" id="CHEBI:29917"/>
        <dbReference type="ChEBI" id="CHEBI:57844"/>
        <dbReference type="ChEBI" id="CHEBI:57856"/>
        <dbReference type="ChEBI" id="CHEBI:59789"/>
        <dbReference type="ChEBI" id="CHEBI:64428"/>
        <dbReference type="ChEBI" id="CHEBI:74415"/>
        <dbReference type="ChEBI" id="CHEBI:74417"/>
        <dbReference type="EC" id="2.8.4.3"/>
    </reaction>
</comment>
<dbReference type="InterPro" id="IPR038135">
    <property type="entry name" value="Methylthiotransferase_N_sf"/>
</dbReference>
<comment type="caution">
    <text evidence="14">The sequence shown here is derived from an EMBL/GenBank/DDBJ whole genome shotgun (WGS) entry which is preliminary data.</text>
</comment>
<keyword evidence="8 10" id="KW-0411">Iron-sulfur</keyword>
<evidence type="ECO:0000313" key="16">
    <source>
        <dbReference type="Proteomes" id="UP000077421"/>
    </source>
</evidence>
<dbReference type="SFLD" id="SFLDG01061">
    <property type="entry name" value="methylthiotransferase"/>
    <property type="match status" value="1"/>
</dbReference>
<keyword evidence="14" id="KW-0687">Ribonucleoprotein</keyword>
<comment type="cofactor">
    <cofactor evidence="10">
        <name>[4Fe-4S] cluster</name>
        <dbReference type="ChEBI" id="CHEBI:49883"/>
    </cofactor>
    <text evidence="10">Binds 2 [4Fe-4S] clusters. One cluster is coordinated with 3 cysteines and an exchangeable S-adenosyl-L-methionine.</text>
</comment>
<dbReference type="PANTHER" id="PTHR43837">
    <property type="entry name" value="RIBOSOMAL PROTEIN S12 METHYLTHIOTRANSFERASE RIMO"/>
    <property type="match status" value="1"/>
</dbReference>
<keyword evidence="3 10" id="KW-0963">Cytoplasm</keyword>
<dbReference type="PROSITE" id="PS01278">
    <property type="entry name" value="MTTASE_RADICAL"/>
    <property type="match status" value="1"/>
</dbReference>
<keyword evidence="5 10" id="KW-0949">S-adenosyl-L-methionine</keyword>
<keyword evidence="7 10" id="KW-0408">Iron</keyword>
<dbReference type="PROSITE" id="PS51918">
    <property type="entry name" value="RADICAL_SAM"/>
    <property type="match status" value="1"/>
</dbReference>
<dbReference type="STRING" id="1765683.B2M26_11205"/>
<proteinExistence type="inferred from homology"/>
<dbReference type="InterPro" id="IPR023404">
    <property type="entry name" value="rSAM_horseshoe"/>
</dbReference>
<dbReference type="SUPFAM" id="SSF102114">
    <property type="entry name" value="Radical SAM enzymes"/>
    <property type="match status" value="1"/>
</dbReference>
<evidence type="ECO:0000256" key="8">
    <source>
        <dbReference type="ARBA" id="ARBA00023014"/>
    </source>
</evidence>
<dbReference type="EC" id="2.8.4.4" evidence="10"/>
<evidence type="ECO:0000256" key="4">
    <source>
        <dbReference type="ARBA" id="ARBA00022679"/>
    </source>
</evidence>
<dbReference type="InterPro" id="IPR020612">
    <property type="entry name" value="Methylthiotransferase_CS"/>
</dbReference>
<dbReference type="InterPro" id="IPR013848">
    <property type="entry name" value="Methylthiotransferase_N"/>
</dbReference>
<dbReference type="CDD" id="cd01335">
    <property type="entry name" value="Radical_SAM"/>
    <property type="match status" value="1"/>
</dbReference>
<dbReference type="Gene3D" id="2.40.50.140">
    <property type="entry name" value="Nucleic acid-binding proteins"/>
    <property type="match status" value="1"/>
</dbReference>
<evidence type="ECO:0000259" key="12">
    <source>
        <dbReference type="PROSITE" id="PS51449"/>
    </source>
</evidence>
<dbReference type="Proteomes" id="UP000077421">
    <property type="component" value="Unassembled WGS sequence"/>
</dbReference>
<dbReference type="InterPro" id="IPR007197">
    <property type="entry name" value="rSAM"/>
</dbReference>
<evidence type="ECO:0000313" key="17">
    <source>
        <dbReference type="Proteomes" id="UP000190229"/>
    </source>
</evidence>
<keyword evidence="4 10" id="KW-0808">Transferase</keyword>
<evidence type="ECO:0000256" key="1">
    <source>
        <dbReference type="ARBA" id="ARBA00003234"/>
    </source>
</evidence>
<dbReference type="EMBL" id="MWPS01000027">
    <property type="protein sequence ID" value="OPG15733.1"/>
    <property type="molecule type" value="Genomic_DNA"/>
</dbReference>
<keyword evidence="17" id="KW-1185">Reference proteome</keyword>
<evidence type="ECO:0000256" key="10">
    <source>
        <dbReference type="HAMAP-Rule" id="MF_01865"/>
    </source>
</evidence>
<dbReference type="GO" id="GO:0005829">
    <property type="term" value="C:cytosol"/>
    <property type="evidence" value="ECO:0007669"/>
    <property type="project" value="TreeGrafter"/>
</dbReference>
<dbReference type="HAMAP" id="MF_01865">
    <property type="entry name" value="MTTase_RimO"/>
    <property type="match status" value="1"/>
</dbReference>
<dbReference type="SFLD" id="SFLDS00029">
    <property type="entry name" value="Radical_SAM"/>
    <property type="match status" value="1"/>
</dbReference>
<evidence type="ECO:0000259" key="11">
    <source>
        <dbReference type="PROSITE" id="PS50926"/>
    </source>
</evidence>
<name>A0A162RZC9_9BACL</name>
<dbReference type="Pfam" id="PF04055">
    <property type="entry name" value="Radical_SAM"/>
    <property type="match status" value="1"/>
</dbReference>
<evidence type="ECO:0000313" key="15">
    <source>
        <dbReference type="EMBL" id="OPG15733.1"/>
    </source>
</evidence>
<dbReference type="AlphaFoldDB" id="A0A162RZC9"/>
<dbReference type="FunFam" id="3.80.30.20:FF:000001">
    <property type="entry name" value="tRNA-2-methylthio-N(6)-dimethylallyladenosine synthase 2"/>
    <property type="match status" value="1"/>
</dbReference>
<feature type="domain" description="MTTase N-terminal" evidence="12">
    <location>
        <begin position="3"/>
        <end position="118"/>
    </location>
</feature>
<organism evidence="14 16">
    <name type="scientific">Ferroacidibacillus organovorans</name>
    <dbReference type="NCBI Taxonomy" id="1765683"/>
    <lineage>
        <taxon>Bacteria</taxon>
        <taxon>Bacillati</taxon>
        <taxon>Bacillota</taxon>
        <taxon>Bacilli</taxon>
        <taxon>Bacillales</taxon>
        <taxon>Alicyclobacillaceae</taxon>
        <taxon>Ferroacidibacillus</taxon>
    </lineage>
</organism>
<feature type="binding site" evidence="10">
    <location>
        <position position="81"/>
    </location>
    <ligand>
        <name>[4Fe-4S] cluster</name>
        <dbReference type="ChEBI" id="CHEBI:49883"/>
        <label>1</label>
    </ligand>
</feature>
<sequence>MSRRIAVVTLGCEKNLVDSEVMSGLMSEKGYTLTADAEDADVIVVNTCAFIDAAKQESIDTILQMAKLKDGTKKTLLVAGCMAQRYADELLAEIPEIDGVVGTGEFTRIHELTELAQRGERPKFVGNPVYIYDQHTPRVRQKSQASAYVKIAEGCDHQCTFCVIPQMRGAFRSRSIESIVAEVEHLVADGVREVNLIAQDSTQFGMDLYGKRNLPELLRALQQVEGLAWIRLHYAYPAFFTDELIEAFRSLDKVVKYVDMPLQHAQDHILRSMQRPGRQRHIRELVAKMRERIPGVVLRSSFIVGFPGETETDFEALKAFVQELAFDHVGVFTYSAEEGATSSEFPDQVDQDVKERRASELMEVARIVAAKRLERFIGSVVPVLIEGADDAANASFIGRTSFDAREIDGVVYVKGDGLTVGSIIPVRITHAFDFDLVGEAV</sequence>
<dbReference type="GO" id="GO:0103039">
    <property type="term" value="F:protein methylthiotransferase activity"/>
    <property type="evidence" value="ECO:0007669"/>
    <property type="project" value="UniProtKB-EC"/>
</dbReference>
<reference evidence="14 16" key="1">
    <citation type="submission" date="2016-02" db="EMBL/GenBank/DDBJ databases">
        <title>Draft genome sequence of Acidibacillus ferrooxidans SLC66.</title>
        <authorList>
            <person name="Oliveira G."/>
            <person name="Nancucheo I."/>
            <person name="Dall'Agnol H."/>
            <person name="Johnson B."/>
            <person name="Oliveira R."/>
            <person name="Nunes G.L."/>
            <person name="Tzotzos G."/>
            <person name="Orellana S.C."/>
            <person name="Salim A.C."/>
            <person name="Araujo F.M."/>
        </authorList>
    </citation>
    <scope>NUCLEOTIDE SEQUENCE [LARGE SCALE GENOMIC DNA]</scope>
    <source>
        <strain evidence="14 16">SLC66</strain>
    </source>
</reference>
<evidence type="ECO:0000259" key="13">
    <source>
        <dbReference type="PROSITE" id="PS51918"/>
    </source>
</evidence>
<dbReference type="InterPro" id="IPR002792">
    <property type="entry name" value="TRAM_dom"/>
</dbReference>
<dbReference type="InterPro" id="IPR012340">
    <property type="entry name" value="NA-bd_OB-fold"/>
</dbReference>
<dbReference type="InterPro" id="IPR058240">
    <property type="entry name" value="rSAM_sf"/>
</dbReference>
<feature type="binding site" evidence="10">
    <location>
        <position position="159"/>
    </location>
    <ligand>
        <name>[4Fe-4S] cluster</name>
        <dbReference type="ChEBI" id="CHEBI:49883"/>
        <label>2</label>
        <note>4Fe-4S-S-AdoMet</note>
    </ligand>
</feature>
<feature type="binding site" evidence="10">
    <location>
        <position position="162"/>
    </location>
    <ligand>
        <name>[4Fe-4S] cluster</name>
        <dbReference type="ChEBI" id="CHEBI:49883"/>
        <label>2</label>
        <note>4Fe-4S-S-AdoMet</note>
    </ligand>
</feature>
<accession>A0A162RZC9</accession>
<dbReference type="RefSeq" id="WP_067567223.1">
    <property type="nucleotide sequence ID" value="NZ_LSUQ01000078.1"/>
</dbReference>
<feature type="domain" description="Radical SAM core" evidence="13">
    <location>
        <begin position="141"/>
        <end position="372"/>
    </location>
</feature>
<dbReference type="NCBIfam" id="TIGR00089">
    <property type="entry name" value="MiaB/RimO family radical SAM methylthiotransferase"/>
    <property type="match status" value="1"/>
</dbReference>
<dbReference type="InterPro" id="IPR005839">
    <property type="entry name" value="Methylthiotransferase"/>
</dbReference>
<dbReference type="EMBL" id="LSUQ01000078">
    <property type="protein sequence ID" value="OAG90179.1"/>
    <property type="molecule type" value="Genomic_DNA"/>
</dbReference>
<dbReference type="Gene3D" id="3.80.30.20">
    <property type="entry name" value="tm_1862 like domain"/>
    <property type="match status" value="1"/>
</dbReference>
<comment type="similarity">
    <text evidence="10">Belongs to the methylthiotransferase family. RimO subfamily.</text>
</comment>
<dbReference type="GO" id="GO:0046872">
    <property type="term" value="F:metal ion binding"/>
    <property type="evidence" value="ECO:0007669"/>
    <property type="project" value="UniProtKB-KW"/>
</dbReference>
<dbReference type="GO" id="GO:0035597">
    <property type="term" value="F:tRNA-2-methylthio-N(6)-dimethylallyladenosine(37) synthase activity"/>
    <property type="evidence" value="ECO:0007669"/>
    <property type="project" value="UniProtKB-EC"/>
</dbReference>
<gene>
    <name evidence="10" type="primary">rimO</name>
    <name evidence="14" type="ORF">AYW79_14210</name>
    <name evidence="15" type="ORF">B2M26_11205</name>
</gene>
<dbReference type="PANTHER" id="PTHR43837:SF1">
    <property type="entry name" value="RIBOSOMAL PROTEIN US12 METHYLTHIOTRANSFERASE RIMO"/>
    <property type="match status" value="1"/>
</dbReference>
<dbReference type="FunFam" id="3.40.50.12160:FF:000003">
    <property type="entry name" value="CDK5 regulatory subunit-associated protein 1"/>
    <property type="match status" value="1"/>
</dbReference>
<dbReference type="GO" id="GO:0035599">
    <property type="term" value="F:aspartic acid methylthiotransferase activity"/>
    <property type="evidence" value="ECO:0007669"/>
    <property type="project" value="TreeGrafter"/>
</dbReference>
<dbReference type="Gene3D" id="3.40.50.12160">
    <property type="entry name" value="Methylthiotransferase, N-terminal domain"/>
    <property type="match status" value="1"/>
</dbReference>
<dbReference type="InterPro" id="IPR006638">
    <property type="entry name" value="Elp3/MiaA/NifB-like_rSAM"/>
</dbReference>
<keyword evidence="6 10" id="KW-0479">Metal-binding</keyword>
<keyword evidence="2 10" id="KW-0004">4Fe-4S</keyword>
<dbReference type="SMART" id="SM00729">
    <property type="entry name" value="Elp3"/>
    <property type="match status" value="1"/>
</dbReference>
<reference evidence="15 17" key="2">
    <citation type="submission" date="2017-02" db="EMBL/GenBank/DDBJ databases">
        <title>Draft genome of Acidibacillus ferrooxidans Huett2.</title>
        <authorList>
            <person name="Schopf S."/>
        </authorList>
    </citation>
    <scope>NUCLEOTIDE SEQUENCE [LARGE SCALE GENOMIC DNA]</scope>
    <source>
        <strain evidence="15 17">Huett2</strain>
    </source>
</reference>
<evidence type="ECO:0000256" key="9">
    <source>
        <dbReference type="ARBA" id="ARBA00051425"/>
    </source>
</evidence>
<evidence type="ECO:0000256" key="7">
    <source>
        <dbReference type="ARBA" id="ARBA00023004"/>
    </source>
</evidence>
<evidence type="ECO:0000256" key="5">
    <source>
        <dbReference type="ARBA" id="ARBA00022691"/>
    </source>
</evidence>
<dbReference type="Pfam" id="PF18693">
    <property type="entry name" value="TRAM_2"/>
    <property type="match status" value="1"/>
</dbReference>
<dbReference type="SFLD" id="SFLDG01082">
    <property type="entry name" value="B12-binding_domain_containing"/>
    <property type="match status" value="1"/>
</dbReference>
<comment type="function">
    <text evidence="10">Catalyzes the methylthiolation of an aspartic acid residue of ribosomal protein uS12.</text>
</comment>
<evidence type="ECO:0000256" key="3">
    <source>
        <dbReference type="ARBA" id="ARBA00022490"/>
    </source>
</evidence>
<keyword evidence="14" id="KW-0689">Ribosomal protein</keyword>
<feature type="binding site" evidence="10">
    <location>
        <position position="155"/>
    </location>
    <ligand>
        <name>[4Fe-4S] cluster</name>
        <dbReference type="ChEBI" id="CHEBI:49883"/>
        <label>2</label>
        <note>4Fe-4S-S-AdoMet</note>
    </ligand>
</feature>
<evidence type="ECO:0000256" key="2">
    <source>
        <dbReference type="ARBA" id="ARBA00022485"/>
    </source>
</evidence>
<dbReference type="PROSITE" id="PS51449">
    <property type="entry name" value="MTTASE_N"/>
    <property type="match status" value="1"/>
</dbReference>